<keyword evidence="1" id="KW-0472">Membrane</keyword>
<dbReference type="EMBL" id="NIXT01005735">
    <property type="protein sequence ID" value="OXD91921.1"/>
    <property type="molecule type" value="Genomic_DNA"/>
</dbReference>
<dbReference type="InterPro" id="IPR001036">
    <property type="entry name" value="Acrflvin-R"/>
</dbReference>
<feature type="transmembrane region" description="Helical" evidence="1">
    <location>
        <begin position="15"/>
        <end position="38"/>
    </location>
</feature>
<evidence type="ECO:0000256" key="1">
    <source>
        <dbReference type="SAM" id="Phobius"/>
    </source>
</evidence>
<dbReference type="Pfam" id="PF00873">
    <property type="entry name" value="ACR_tran"/>
    <property type="match status" value="1"/>
</dbReference>
<dbReference type="Proteomes" id="UP000214596">
    <property type="component" value="Unassembled WGS sequence"/>
</dbReference>
<evidence type="ECO:0000313" key="3">
    <source>
        <dbReference type="Proteomes" id="UP000214596"/>
    </source>
</evidence>
<comment type="caution">
    <text evidence="2">The sequence shown here is derived from an EMBL/GenBank/DDBJ whole genome shotgun (WGS) entry which is preliminary data.</text>
</comment>
<keyword evidence="1" id="KW-1133">Transmembrane helix</keyword>
<evidence type="ECO:0000313" key="2">
    <source>
        <dbReference type="EMBL" id="OXD91921.1"/>
    </source>
</evidence>
<reference evidence="2 3" key="1">
    <citation type="journal article" date="2017" name="Appl. Environ. Microbiol.">
        <title>Parallel evolution of two clades of a major Atlantic endemic Vibrio parahaemolyticus pathogen lineage by independent acquisition of related pathogenicity islands.</title>
        <authorList>
            <person name="Xu F."/>
            <person name="Gonzalez-Escalona N."/>
            <person name="Drees K.P."/>
            <person name="Sebra R.P."/>
            <person name="Cooper V.S."/>
            <person name="Jones S.H."/>
            <person name="Whistler C.A."/>
        </authorList>
    </citation>
    <scope>NUCLEOTIDE SEQUENCE [LARGE SCALE GENOMIC DNA]</scope>
    <source>
        <strain evidence="2 3">MAVP-3</strain>
    </source>
</reference>
<dbReference type="GO" id="GO:0005886">
    <property type="term" value="C:plasma membrane"/>
    <property type="evidence" value="ECO:0007669"/>
    <property type="project" value="TreeGrafter"/>
</dbReference>
<feature type="non-terminal residue" evidence="2">
    <location>
        <position position="72"/>
    </location>
</feature>
<proteinExistence type="predicted"/>
<sequence length="72" mass="7754">AVTVPVSLISSFIAAYYFGFSINLITLMALILSIGLVVDDAIVVVENIFHHIERGESPLLAAYKGTREVGFA</sequence>
<evidence type="ECO:0008006" key="4">
    <source>
        <dbReference type="Google" id="ProtNLM"/>
    </source>
</evidence>
<protein>
    <recommendedName>
        <fullName evidence="4">Acriflavin resistance protein</fullName>
    </recommendedName>
</protein>
<gene>
    <name evidence="2" type="ORF">CA163_40190</name>
</gene>
<feature type="non-terminal residue" evidence="2">
    <location>
        <position position="1"/>
    </location>
</feature>
<dbReference type="AlphaFoldDB" id="A0A227GFD2"/>
<dbReference type="PANTHER" id="PTHR32063">
    <property type="match status" value="1"/>
</dbReference>
<dbReference type="PANTHER" id="PTHR32063:SF29">
    <property type="entry name" value="HAE1 FAMILY EFFLUX PUMP PERMEASE COMPONENT"/>
    <property type="match status" value="1"/>
</dbReference>
<dbReference type="Gene3D" id="1.20.1640.10">
    <property type="entry name" value="Multidrug efflux transporter AcrB transmembrane domain"/>
    <property type="match status" value="1"/>
</dbReference>
<name>A0A227GFD2_VIBPH</name>
<organism evidence="2 3">
    <name type="scientific">Vibrio parahaemolyticus</name>
    <dbReference type="NCBI Taxonomy" id="670"/>
    <lineage>
        <taxon>Bacteria</taxon>
        <taxon>Pseudomonadati</taxon>
        <taxon>Pseudomonadota</taxon>
        <taxon>Gammaproteobacteria</taxon>
        <taxon>Vibrionales</taxon>
        <taxon>Vibrionaceae</taxon>
        <taxon>Vibrio</taxon>
    </lineage>
</organism>
<dbReference type="GO" id="GO:0042910">
    <property type="term" value="F:xenobiotic transmembrane transporter activity"/>
    <property type="evidence" value="ECO:0007669"/>
    <property type="project" value="TreeGrafter"/>
</dbReference>
<accession>A0A227GFD2</accession>
<keyword evidence="1" id="KW-0812">Transmembrane</keyword>
<dbReference type="SUPFAM" id="SSF82866">
    <property type="entry name" value="Multidrug efflux transporter AcrB transmembrane domain"/>
    <property type="match status" value="1"/>
</dbReference>